<comment type="function">
    <text evidence="9">Has aminopeptidase activity, shortening substrate peptides sequentially by 1 amino acid. Has bleomycin hydrolase activity, which can protect the cell from the toxic effects of bleomycin. Has homocysteine-thiolactonase activity, protecting the cell against homocysteine toxicity.</text>
</comment>
<name>A0A4P9XWA5_9FUNG</name>
<evidence type="ECO:0000256" key="8">
    <source>
        <dbReference type="ARBA" id="ARBA00026080"/>
    </source>
</evidence>
<comment type="function">
    <text evidence="7">The normal physiological role of the enzyme is unknown, but it is not essential for the viability of yeast cells. Has aminopeptidase activity, shortening substrate peptides sequentially by 1 amino acid. Has bleomycin hydrolase activity, which can protect the cell from the toxic effects of bleomycin. Has homocysteine-thiolactonase activity, protecting the cell against homocysteine toxicity. Acts as a repressor in the GAL4 regulatory system, but this does not require either the peptidase or nucleic acid-binding activities.</text>
</comment>
<reference evidence="12" key="1">
    <citation type="journal article" date="2018" name="Nat. Microbiol.">
        <title>Leveraging single-cell genomics to expand the fungal tree of life.</title>
        <authorList>
            <person name="Ahrendt S.R."/>
            <person name="Quandt C.A."/>
            <person name="Ciobanu D."/>
            <person name="Clum A."/>
            <person name="Salamov A."/>
            <person name="Andreopoulos B."/>
            <person name="Cheng J.F."/>
            <person name="Woyke T."/>
            <person name="Pelin A."/>
            <person name="Henrissat B."/>
            <person name="Reynolds N.K."/>
            <person name="Benny G.L."/>
            <person name="Smith M.E."/>
            <person name="James T.Y."/>
            <person name="Grigoriev I.V."/>
        </authorList>
    </citation>
    <scope>NUCLEOTIDE SEQUENCE [LARGE SCALE GENOMIC DNA]</scope>
    <source>
        <strain evidence="12">RSA 1356</strain>
    </source>
</reference>
<dbReference type="GO" id="GO:0009636">
    <property type="term" value="P:response to toxic substance"/>
    <property type="evidence" value="ECO:0007669"/>
    <property type="project" value="TreeGrafter"/>
</dbReference>
<keyword evidence="5 9" id="KW-0378">Hydrolase</keyword>
<organism evidence="11 12">
    <name type="scientific">Thamnocephalis sphaerospora</name>
    <dbReference type="NCBI Taxonomy" id="78915"/>
    <lineage>
        <taxon>Eukaryota</taxon>
        <taxon>Fungi</taxon>
        <taxon>Fungi incertae sedis</taxon>
        <taxon>Zoopagomycota</taxon>
        <taxon>Zoopagomycotina</taxon>
        <taxon>Zoopagomycetes</taxon>
        <taxon>Zoopagales</taxon>
        <taxon>Sigmoideomycetaceae</taxon>
        <taxon>Thamnocephalis</taxon>
    </lineage>
</organism>
<dbReference type="SUPFAM" id="SSF54001">
    <property type="entry name" value="Cysteine proteinases"/>
    <property type="match status" value="1"/>
</dbReference>
<dbReference type="Gene3D" id="3.90.70.10">
    <property type="entry name" value="Cysteine proteinases"/>
    <property type="match status" value="1"/>
</dbReference>
<dbReference type="Proteomes" id="UP000271241">
    <property type="component" value="Unassembled WGS sequence"/>
</dbReference>
<dbReference type="OrthoDB" id="2666448at2759"/>
<comment type="catalytic activity">
    <reaction evidence="1 9">
        <text>Inactivates bleomycin B2 (a cytotoxic glycometallopeptide) by hydrolysis of a carboxyamide bond of beta-aminoalanine, but also shows general aminopeptidase activity. The specificity varies somewhat with source, but amino acid arylamides of Met, Leu and Ala are preferred.</text>
        <dbReference type="EC" id="3.4.22.40"/>
    </reaction>
</comment>
<evidence type="ECO:0000313" key="11">
    <source>
        <dbReference type="EMBL" id="RKP10594.1"/>
    </source>
</evidence>
<feature type="active site" evidence="10">
    <location>
        <position position="362"/>
    </location>
</feature>
<dbReference type="GO" id="GO:0043418">
    <property type="term" value="P:homocysteine catabolic process"/>
    <property type="evidence" value="ECO:0007669"/>
    <property type="project" value="TreeGrafter"/>
</dbReference>
<evidence type="ECO:0000256" key="7">
    <source>
        <dbReference type="ARBA" id="ARBA00025347"/>
    </source>
</evidence>
<evidence type="ECO:0000256" key="4">
    <source>
        <dbReference type="ARBA" id="ARBA00022670"/>
    </source>
</evidence>
<feature type="active site" evidence="10">
    <location>
        <position position="81"/>
    </location>
</feature>
<dbReference type="PIRSF" id="PIRSF005700">
    <property type="entry name" value="PepC"/>
    <property type="match status" value="1"/>
</dbReference>
<dbReference type="Pfam" id="PF03051">
    <property type="entry name" value="Peptidase_C1_2"/>
    <property type="match status" value="1"/>
</dbReference>
<dbReference type="EMBL" id="KZ992445">
    <property type="protein sequence ID" value="RKP10594.1"/>
    <property type="molecule type" value="Genomic_DNA"/>
</dbReference>
<dbReference type="PROSITE" id="PS00139">
    <property type="entry name" value="THIOL_PROTEASE_CYS"/>
    <property type="match status" value="1"/>
</dbReference>
<evidence type="ECO:0000313" key="12">
    <source>
        <dbReference type="Proteomes" id="UP000271241"/>
    </source>
</evidence>
<evidence type="ECO:0000256" key="9">
    <source>
        <dbReference type="PIRNR" id="PIRNR005700"/>
    </source>
</evidence>
<keyword evidence="4 9" id="KW-0645">Protease</keyword>
<gene>
    <name evidence="11" type="ORF">THASP1DRAFT_34070</name>
</gene>
<comment type="subunit">
    <text evidence="8">Homohexamer. Binds to nucleic acids. Binds single-stranded DNA and RNA with higher affinity than double-stranded DNA.</text>
</comment>
<dbReference type="InterPro" id="IPR004134">
    <property type="entry name" value="Peptidase_C1B"/>
</dbReference>
<evidence type="ECO:0000256" key="2">
    <source>
        <dbReference type="ARBA" id="ARBA00012465"/>
    </source>
</evidence>
<evidence type="ECO:0000256" key="1">
    <source>
        <dbReference type="ARBA" id="ARBA00000423"/>
    </source>
</evidence>
<dbReference type="GO" id="GO:0005739">
    <property type="term" value="C:mitochondrion"/>
    <property type="evidence" value="ECO:0007669"/>
    <property type="project" value="UniProtKB-SubCell"/>
</dbReference>
<dbReference type="PANTHER" id="PTHR10363:SF2">
    <property type="entry name" value="BLEOMYCIN HYDROLASE"/>
    <property type="match status" value="1"/>
</dbReference>
<dbReference type="AlphaFoldDB" id="A0A4P9XWA5"/>
<protein>
    <recommendedName>
        <fullName evidence="3 9">Cysteine proteinase 1, mitochondrial</fullName>
        <ecNumber evidence="2 9">3.4.22.40</ecNumber>
    </recommendedName>
</protein>
<dbReference type="GO" id="GO:0006508">
    <property type="term" value="P:proteolysis"/>
    <property type="evidence" value="ECO:0007669"/>
    <property type="project" value="UniProtKB-KW"/>
</dbReference>
<evidence type="ECO:0000256" key="5">
    <source>
        <dbReference type="ARBA" id="ARBA00022801"/>
    </source>
</evidence>
<evidence type="ECO:0000256" key="10">
    <source>
        <dbReference type="PIRSR" id="PIRSR005700-1"/>
    </source>
</evidence>
<dbReference type="GO" id="GO:0070005">
    <property type="term" value="F:cysteine-type aminopeptidase activity"/>
    <property type="evidence" value="ECO:0007669"/>
    <property type="project" value="InterPro"/>
</dbReference>
<proteinExistence type="inferred from homology"/>
<dbReference type="EC" id="3.4.22.40" evidence="2 9"/>
<dbReference type="CDD" id="cd00585">
    <property type="entry name" value="Peptidase_C1B"/>
    <property type="match status" value="1"/>
</dbReference>
<comment type="similarity">
    <text evidence="9">Belongs to the peptidase C1 family.</text>
</comment>
<keyword evidence="9" id="KW-0496">Mitochondrion</keyword>
<keyword evidence="9" id="KW-0963">Cytoplasm</keyword>
<accession>A0A4P9XWA5</accession>
<sequence>MTAFDSTETAAGAAVTSDQLAQYTRNFNHEPKNRLALNAVSRGRIPEVILNRDISQRVNHQFSEKLEVEGKATNQKSSGRCWLFAGLNVMRLHTMSKHKIDDMELSQGYLFFYDKIEKANWFLENMIELADRDLEDRTVQFLLKDPVQDGGQWDMFVSLVEKYGVVPKDVYPETLQTSNTAQFAGEIRSLSQEGKSCAEIRKAKVHMLDEVYRVMCIACGEPPKRFSWSFRDKDKKFHEFSDLTPHSFYKEHVAYNVTETVSLIHDPRNPYYKLYTVAYLGNIKGGHPIRYINLPVEEIKALGVKTIQSGKPIWFGCDVGKHFARQIGVLELNALDWDLGFGVQFNQDKADRLRYGESSMTHAMMFTGVHLDAAGKPVRWRVENSWGEDSGSKGFLSMSDSWFSEFTYQIVLEKSDVPEKILKVLEEAPVVLPPWDPMGSLA</sequence>
<evidence type="ECO:0000256" key="3">
    <source>
        <dbReference type="ARBA" id="ARBA00016900"/>
    </source>
</evidence>
<dbReference type="GO" id="GO:0004197">
    <property type="term" value="F:cysteine-type endopeptidase activity"/>
    <property type="evidence" value="ECO:0007669"/>
    <property type="project" value="UniProtKB-EC"/>
</dbReference>
<keyword evidence="12" id="KW-1185">Reference proteome</keyword>
<dbReference type="STRING" id="78915.A0A4P9XWA5"/>
<dbReference type="PANTHER" id="PTHR10363">
    <property type="entry name" value="BLEOMYCIN HYDROLASE"/>
    <property type="match status" value="1"/>
</dbReference>
<dbReference type="InterPro" id="IPR000169">
    <property type="entry name" value="Pept_cys_AS"/>
</dbReference>
<keyword evidence="6 9" id="KW-0788">Thiol protease</keyword>
<dbReference type="InterPro" id="IPR038765">
    <property type="entry name" value="Papain-like_cys_pep_sf"/>
</dbReference>
<feature type="active site" evidence="10">
    <location>
        <position position="384"/>
    </location>
</feature>
<comment type="subcellular location">
    <subcellularLocation>
        <location evidence="9">Mitochondrion</location>
    </subcellularLocation>
    <subcellularLocation>
        <location evidence="9">Cytoplasm</location>
    </subcellularLocation>
</comment>
<evidence type="ECO:0000256" key="6">
    <source>
        <dbReference type="ARBA" id="ARBA00022807"/>
    </source>
</evidence>